<comment type="caution">
    <text evidence="1">Lacks conserved residue(s) required for the propagation of feature annotation.</text>
</comment>
<dbReference type="GO" id="GO:0006508">
    <property type="term" value="P:proteolysis"/>
    <property type="evidence" value="ECO:0007669"/>
    <property type="project" value="InterPro"/>
</dbReference>
<keyword evidence="3" id="KW-0812">Transmembrane</keyword>
<feature type="region of interest" description="Disordered" evidence="2">
    <location>
        <begin position="86"/>
        <end position="109"/>
    </location>
</feature>
<dbReference type="GO" id="GO:0004252">
    <property type="term" value="F:serine-type endopeptidase activity"/>
    <property type="evidence" value="ECO:0007669"/>
    <property type="project" value="InterPro"/>
</dbReference>
<keyword evidence="3" id="KW-0472">Membrane</keyword>
<comment type="caution">
    <text evidence="5">The sequence shown here is derived from an EMBL/GenBank/DDBJ whole genome shotgun (WGS) entry which is preliminary data.</text>
</comment>
<reference evidence="5" key="1">
    <citation type="submission" date="2021-01" db="EMBL/GenBank/DDBJ databases">
        <title>Whole genome shotgun sequence of Virgisporangium aurantiacum NBRC 16421.</title>
        <authorList>
            <person name="Komaki H."/>
            <person name="Tamura T."/>
        </authorList>
    </citation>
    <scope>NUCLEOTIDE SEQUENCE</scope>
    <source>
        <strain evidence="5">NBRC 16421</strain>
    </source>
</reference>
<keyword evidence="3" id="KW-1133">Transmembrane helix</keyword>
<evidence type="ECO:0000313" key="6">
    <source>
        <dbReference type="Proteomes" id="UP000612585"/>
    </source>
</evidence>
<comment type="similarity">
    <text evidence="1">Belongs to the peptidase S8 family.</text>
</comment>
<keyword evidence="6" id="KW-1185">Reference proteome</keyword>
<name>A0A8J4E5B7_9ACTN</name>
<dbReference type="InterPro" id="IPR036852">
    <property type="entry name" value="Peptidase_S8/S53_dom_sf"/>
</dbReference>
<evidence type="ECO:0000256" key="3">
    <source>
        <dbReference type="SAM" id="Phobius"/>
    </source>
</evidence>
<gene>
    <name evidence="5" type="ORF">Vau01_094490</name>
</gene>
<sequence length="142" mass="14270">MLAAPAIDVVSTAPGGGYSKITGTSPATAIIAGVAALVRSKFPDLNATEVIHRMTATAIDKGDPGRDKEYGFGIVNPVAALTADVPPNRASLSSAPTPSEKAKSSPPSNNTTGPVIGFAILVAGLVIVVGAVILLGRRANNR</sequence>
<dbReference type="Gene3D" id="3.40.50.200">
    <property type="entry name" value="Peptidase S8/S53 domain"/>
    <property type="match status" value="1"/>
</dbReference>
<evidence type="ECO:0000259" key="4">
    <source>
        <dbReference type="Pfam" id="PF00082"/>
    </source>
</evidence>
<dbReference type="AlphaFoldDB" id="A0A8J4E5B7"/>
<feature type="transmembrane region" description="Helical" evidence="3">
    <location>
        <begin position="115"/>
        <end position="136"/>
    </location>
</feature>
<dbReference type="Pfam" id="PF00082">
    <property type="entry name" value="Peptidase_S8"/>
    <property type="match status" value="1"/>
</dbReference>
<protein>
    <recommendedName>
        <fullName evidence="4">Peptidase S8/S53 domain-containing protein</fullName>
    </recommendedName>
</protein>
<organism evidence="5 6">
    <name type="scientific">Virgisporangium aurantiacum</name>
    <dbReference type="NCBI Taxonomy" id="175570"/>
    <lineage>
        <taxon>Bacteria</taxon>
        <taxon>Bacillati</taxon>
        <taxon>Actinomycetota</taxon>
        <taxon>Actinomycetes</taxon>
        <taxon>Micromonosporales</taxon>
        <taxon>Micromonosporaceae</taxon>
        <taxon>Virgisporangium</taxon>
    </lineage>
</organism>
<dbReference type="InterPro" id="IPR000209">
    <property type="entry name" value="Peptidase_S8/S53_dom"/>
</dbReference>
<dbReference type="Proteomes" id="UP000612585">
    <property type="component" value="Unassembled WGS sequence"/>
</dbReference>
<dbReference type="EMBL" id="BOPG01000072">
    <property type="protein sequence ID" value="GIJ61933.1"/>
    <property type="molecule type" value="Genomic_DNA"/>
</dbReference>
<proteinExistence type="inferred from homology"/>
<feature type="domain" description="Peptidase S8/S53" evidence="4">
    <location>
        <begin position="10"/>
        <end position="73"/>
    </location>
</feature>
<evidence type="ECO:0000256" key="2">
    <source>
        <dbReference type="SAM" id="MobiDB-lite"/>
    </source>
</evidence>
<accession>A0A8J4E5B7</accession>
<dbReference type="SUPFAM" id="SSF52743">
    <property type="entry name" value="Subtilisin-like"/>
    <property type="match status" value="1"/>
</dbReference>
<evidence type="ECO:0000313" key="5">
    <source>
        <dbReference type="EMBL" id="GIJ61933.1"/>
    </source>
</evidence>
<dbReference type="PROSITE" id="PS51892">
    <property type="entry name" value="SUBTILASE"/>
    <property type="match status" value="1"/>
</dbReference>
<evidence type="ECO:0000256" key="1">
    <source>
        <dbReference type="PROSITE-ProRule" id="PRU01240"/>
    </source>
</evidence>